<keyword evidence="4" id="KW-0132">Cell division</keyword>
<keyword evidence="5" id="KW-0498">Mitosis</keyword>
<keyword evidence="11" id="KW-1185">Reference proteome</keyword>
<keyword evidence="7" id="KW-0175">Coiled coil</keyword>
<evidence type="ECO:0000313" key="10">
    <source>
        <dbReference type="EMBL" id="OLL25695.1"/>
    </source>
</evidence>
<accession>A0A1U7LSP8</accession>
<evidence type="ECO:0000256" key="7">
    <source>
        <dbReference type="ARBA" id="ARBA00023054"/>
    </source>
</evidence>
<dbReference type="OrthoDB" id="1884855at2759"/>
<dbReference type="AlphaFoldDB" id="A0A1U7LSP8"/>
<keyword evidence="6" id="KW-0995">Kinetochore</keyword>
<evidence type="ECO:0000256" key="6">
    <source>
        <dbReference type="ARBA" id="ARBA00022838"/>
    </source>
</evidence>
<evidence type="ECO:0000256" key="5">
    <source>
        <dbReference type="ARBA" id="ARBA00022776"/>
    </source>
</evidence>
<comment type="similarity">
    <text evidence="2">Belongs to the mis12 family.</text>
</comment>
<evidence type="ECO:0000256" key="1">
    <source>
        <dbReference type="ARBA" id="ARBA00004629"/>
    </source>
</evidence>
<dbReference type="GO" id="GO:0000070">
    <property type="term" value="P:mitotic sister chromatid segregation"/>
    <property type="evidence" value="ECO:0007669"/>
    <property type="project" value="TreeGrafter"/>
</dbReference>
<dbReference type="Proteomes" id="UP000186594">
    <property type="component" value="Unassembled WGS sequence"/>
</dbReference>
<evidence type="ECO:0000256" key="9">
    <source>
        <dbReference type="ARBA" id="ARBA00023328"/>
    </source>
</evidence>
<dbReference type="STRING" id="1198029.A0A1U7LSP8"/>
<evidence type="ECO:0000256" key="8">
    <source>
        <dbReference type="ARBA" id="ARBA00023306"/>
    </source>
</evidence>
<keyword evidence="3" id="KW-0158">Chromosome</keyword>
<dbReference type="PANTHER" id="PTHR14527">
    <property type="entry name" value="PROTEIN MIS12 HOMOLOG"/>
    <property type="match status" value="1"/>
</dbReference>
<sequence>MATTSPAYQLLTEHFEYPPLSFIDDIINSVHIILYRMMPDVEAFVADIEIDPLQGVHQLETLLENAIDRNFDAFELYVLRNIFNIPADLQPWMKLAHHNDLDFSLIDKDIDTKTAQLRYQLTSAYRTRNILHRELQVSRRNLAEISSHAAKLSFLQTDAVQKKVTPIPDTAEFLADQVSTLKSLLEKLRKENIAVPQNAREEYIEMMVGKIVGSVEGGIDWTAEAARIREIQGSPQTLEETT</sequence>
<dbReference type="GO" id="GO:0000444">
    <property type="term" value="C:MIS12/MIND type complex"/>
    <property type="evidence" value="ECO:0007669"/>
    <property type="project" value="TreeGrafter"/>
</dbReference>
<evidence type="ECO:0000256" key="2">
    <source>
        <dbReference type="ARBA" id="ARBA00008643"/>
    </source>
</evidence>
<gene>
    <name evidence="10" type="ORF">NEOLI_000878</name>
</gene>
<evidence type="ECO:0000313" key="11">
    <source>
        <dbReference type="Proteomes" id="UP000186594"/>
    </source>
</evidence>
<dbReference type="PANTHER" id="PTHR14527:SF2">
    <property type="entry name" value="PROTEIN MIS12 HOMOLOG"/>
    <property type="match status" value="1"/>
</dbReference>
<proteinExistence type="inferred from homology"/>
<reference evidence="10 11" key="1">
    <citation type="submission" date="2016-04" db="EMBL/GenBank/DDBJ databases">
        <title>Evolutionary innovation and constraint leading to complex multicellularity in the Ascomycota.</title>
        <authorList>
            <person name="Cisse O."/>
            <person name="Nguyen A."/>
            <person name="Hewitt D.A."/>
            <person name="Jedd G."/>
            <person name="Stajich J.E."/>
        </authorList>
    </citation>
    <scope>NUCLEOTIDE SEQUENCE [LARGE SCALE GENOMIC DNA]</scope>
    <source>
        <strain evidence="10 11">DAH-3</strain>
    </source>
</reference>
<keyword evidence="8" id="KW-0131">Cell cycle</keyword>
<comment type="caution">
    <text evidence="10">The sequence shown here is derived from an EMBL/GenBank/DDBJ whole genome shotgun (WGS) entry which is preliminary data.</text>
</comment>
<dbReference type="EMBL" id="LXFE01000332">
    <property type="protein sequence ID" value="OLL25695.1"/>
    <property type="molecule type" value="Genomic_DNA"/>
</dbReference>
<dbReference type="GO" id="GO:0005634">
    <property type="term" value="C:nucleus"/>
    <property type="evidence" value="ECO:0007669"/>
    <property type="project" value="InterPro"/>
</dbReference>
<organism evidence="10 11">
    <name type="scientific">Neolecta irregularis (strain DAH-3)</name>
    <dbReference type="NCBI Taxonomy" id="1198029"/>
    <lineage>
        <taxon>Eukaryota</taxon>
        <taxon>Fungi</taxon>
        <taxon>Dikarya</taxon>
        <taxon>Ascomycota</taxon>
        <taxon>Taphrinomycotina</taxon>
        <taxon>Neolectales</taxon>
        <taxon>Neolectaceae</taxon>
        <taxon>Neolecta</taxon>
    </lineage>
</organism>
<keyword evidence="9" id="KW-0137">Centromere</keyword>
<dbReference type="GO" id="GO:0051301">
    <property type="term" value="P:cell division"/>
    <property type="evidence" value="ECO:0007669"/>
    <property type="project" value="UniProtKB-KW"/>
</dbReference>
<dbReference type="InterPro" id="IPR008685">
    <property type="entry name" value="Centromere_Mis12"/>
</dbReference>
<evidence type="ECO:0000256" key="4">
    <source>
        <dbReference type="ARBA" id="ARBA00022618"/>
    </source>
</evidence>
<dbReference type="Pfam" id="PF05859">
    <property type="entry name" value="Mis12"/>
    <property type="match status" value="1"/>
</dbReference>
<evidence type="ECO:0000256" key="3">
    <source>
        <dbReference type="ARBA" id="ARBA00022454"/>
    </source>
</evidence>
<name>A0A1U7LSP8_NEOID</name>
<protein>
    <submittedName>
        <fullName evidence="10">Centromere protein mis12</fullName>
    </submittedName>
</protein>
<comment type="subcellular location">
    <subcellularLocation>
        <location evidence="1">Chromosome</location>
        <location evidence="1">Centromere</location>
        <location evidence="1">Kinetochore</location>
    </subcellularLocation>
</comment>
<dbReference type="GO" id="GO:0051382">
    <property type="term" value="P:kinetochore assembly"/>
    <property type="evidence" value="ECO:0007669"/>
    <property type="project" value="TreeGrafter"/>
</dbReference>
<dbReference type="OMA" id="EGLHKFE"/>